<reference evidence="1 2" key="1">
    <citation type="submission" date="2019-08" db="EMBL/GenBank/DDBJ databases">
        <title>In-depth cultivation of the pig gut microbiome towards novel bacterial diversity and tailored functional studies.</title>
        <authorList>
            <person name="Wylensek D."/>
            <person name="Hitch T.C.A."/>
            <person name="Clavel T."/>
        </authorList>
    </citation>
    <scope>NUCLEOTIDE SEQUENCE [LARGE SCALE GENOMIC DNA]</scope>
    <source>
        <strain evidence="1 2">WB03_NA08</strain>
    </source>
</reference>
<accession>A0A6N7VRZ1</accession>
<organism evidence="1 2">
    <name type="scientific">Scrofimicrobium canadense</name>
    <dbReference type="NCBI Taxonomy" id="2652290"/>
    <lineage>
        <taxon>Bacteria</taxon>
        <taxon>Bacillati</taxon>
        <taxon>Actinomycetota</taxon>
        <taxon>Actinomycetes</taxon>
        <taxon>Actinomycetales</taxon>
        <taxon>Actinomycetaceae</taxon>
        <taxon>Scrofimicrobium</taxon>
    </lineage>
</organism>
<name>A0A6N7VRZ1_9ACTO</name>
<sequence>MDAGYQVGAAKVEALQVSLGDYDALEGMNFANRRGALAHDVAMAVREVVERFDGVDTYLLHQEMSRAVDQYFKDRSLGPRTTAGDVLERLDAVQMFHSETGDALGSLAETITGSDAACIATAWDSRLDKQGSLSVEEQVDLALAVLNDDLDNRESFRMEVLGEVDTLEPDTVRVCTLDDERGALLILEPSGITMTRRQAIGLLQALGKGIGVLHDREANSLATRAGAWVAQHVSPEVKSADERNINVAVAARVEALAKECDLSDSELIQVIGCDVDTFKRLMVGAAPWDFEQVGRIASRCGVDPFALITGAAK</sequence>
<gene>
    <name evidence="1" type="ORF">FYJ24_07185</name>
</gene>
<evidence type="ECO:0000313" key="2">
    <source>
        <dbReference type="Proteomes" id="UP000470875"/>
    </source>
</evidence>
<dbReference type="Proteomes" id="UP000470875">
    <property type="component" value="Unassembled WGS sequence"/>
</dbReference>
<comment type="caution">
    <text evidence="1">The sequence shown here is derived from an EMBL/GenBank/DDBJ whole genome shotgun (WGS) entry which is preliminary data.</text>
</comment>
<proteinExistence type="predicted"/>
<evidence type="ECO:0000313" key="1">
    <source>
        <dbReference type="EMBL" id="MSS84549.1"/>
    </source>
</evidence>
<protein>
    <submittedName>
        <fullName evidence="1">Uncharacterized protein</fullName>
    </submittedName>
</protein>
<dbReference type="RefSeq" id="WP_154544997.1">
    <property type="nucleotide sequence ID" value="NZ_VULO01000007.1"/>
</dbReference>
<dbReference type="AlphaFoldDB" id="A0A6N7VRZ1"/>
<keyword evidence="2" id="KW-1185">Reference proteome</keyword>
<dbReference type="EMBL" id="VULO01000007">
    <property type="protein sequence ID" value="MSS84549.1"/>
    <property type="molecule type" value="Genomic_DNA"/>
</dbReference>